<protein>
    <submittedName>
        <fullName evidence="1">Uncharacterized protein</fullName>
    </submittedName>
</protein>
<proteinExistence type="predicted"/>
<reference evidence="1 2" key="1">
    <citation type="submission" date="2020-07" db="EMBL/GenBank/DDBJ databases">
        <title>Complete Genome Sequence of an acetic acid bacterium, Acetobacter aceti JCM20276.</title>
        <authorList>
            <person name="Hirose Y."/>
            <person name="Mihara H."/>
        </authorList>
    </citation>
    <scope>NUCLEOTIDE SEQUENCE [LARGE SCALE GENOMIC DNA]</scope>
    <source>
        <strain evidence="1 2">JCM20276</strain>
    </source>
</reference>
<dbReference type="EMBL" id="AP023326">
    <property type="protein sequence ID" value="BCI68304.1"/>
    <property type="molecule type" value="Genomic_DNA"/>
</dbReference>
<evidence type="ECO:0000313" key="2">
    <source>
        <dbReference type="Proteomes" id="UP000515220"/>
    </source>
</evidence>
<gene>
    <name evidence="1" type="ORF">AAJCM20276_29280</name>
</gene>
<evidence type="ECO:0000313" key="1">
    <source>
        <dbReference type="EMBL" id="BCI68304.1"/>
    </source>
</evidence>
<sequence length="62" mass="7183">MTVQKRERNMEPPQVTMLCGIAEEGNRQVVIGRLEALPTPPKARLWKPFVIRQFWGEEVACF</sequence>
<dbReference type="AlphaFoldDB" id="A0A6S6PT81"/>
<organism evidence="1 2">
    <name type="scientific">Acetobacter aceti</name>
    <dbReference type="NCBI Taxonomy" id="435"/>
    <lineage>
        <taxon>Bacteria</taxon>
        <taxon>Pseudomonadati</taxon>
        <taxon>Pseudomonadota</taxon>
        <taxon>Alphaproteobacteria</taxon>
        <taxon>Acetobacterales</taxon>
        <taxon>Acetobacteraceae</taxon>
        <taxon>Acetobacter</taxon>
        <taxon>Acetobacter subgen. Acetobacter</taxon>
    </lineage>
</organism>
<name>A0A6S6PT81_ACEAC</name>
<accession>A0A6S6PT81</accession>
<dbReference type="Proteomes" id="UP000515220">
    <property type="component" value="Chromosome"/>
</dbReference>